<dbReference type="InterPro" id="IPR053146">
    <property type="entry name" value="QDO-like"/>
</dbReference>
<feature type="domain" description="Cupin type-2" evidence="1">
    <location>
        <begin position="230"/>
        <end position="278"/>
    </location>
</feature>
<gene>
    <name evidence="2" type="ORF">VZC37_16930</name>
</gene>
<dbReference type="SUPFAM" id="SSF51182">
    <property type="entry name" value="RmlC-like cupins"/>
    <property type="match status" value="1"/>
</dbReference>
<evidence type="ECO:0000313" key="2">
    <source>
        <dbReference type="EMBL" id="MEE3852029.1"/>
    </source>
</evidence>
<name>A0ABU7MFZ3_9ACTN</name>
<feature type="domain" description="Cupin type-2" evidence="1">
    <location>
        <begin position="62"/>
        <end position="115"/>
    </location>
</feature>
<dbReference type="Proteomes" id="UP001347146">
    <property type="component" value="Unassembled WGS sequence"/>
</dbReference>
<sequence>MTVHDLETIHRLTPVVGALPGEQVPYLMPSGEGERHQIGDQLWTVVARSADSGGDFDAAFVLGPRGSGAPFHSVPFQRSFYVFDGTIQFWLPGESQVLGPGDSVHVPAGVPVAYRFAQHMSRFLLFSAPGGALADLGDADTAVTQHIYRAGRSSDAPGIPAEWAVHDLPLHDASDTWDDTLPTDTRPYVQRAHTGDHRAWPDAVNTFSARAANTDRRYFSVTTLGNRQPYIPQHFHQLHTENFFCLSGRIWLWVNGTEVLLTPGDFVHAPPGTIHSYALGAHNTRMLGVLTTDVFEPFFDRTGEPTADNVYTEGLVDPASLMTKLGQISDLDVTMVGPPPESAYSHL</sequence>
<dbReference type="InterPro" id="IPR014710">
    <property type="entry name" value="RmlC-like_jellyroll"/>
</dbReference>
<dbReference type="InterPro" id="IPR013096">
    <property type="entry name" value="Cupin_2"/>
</dbReference>
<protein>
    <submittedName>
        <fullName evidence="2">Quercetin 2,3-dioxygenase</fullName>
    </submittedName>
</protein>
<proteinExistence type="predicted"/>
<dbReference type="InterPro" id="IPR011051">
    <property type="entry name" value="RmlC_Cupin_sf"/>
</dbReference>
<organism evidence="2 3">
    <name type="scientific">Gordonia sesuvii</name>
    <dbReference type="NCBI Taxonomy" id="3116777"/>
    <lineage>
        <taxon>Bacteria</taxon>
        <taxon>Bacillati</taxon>
        <taxon>Actinomycetota</taxon>
        <taxon>Actinomycetes</taxon>
        <taxon>Mycobacteriales</taxon>
        <taxon>Gordoniaceae</taxon>
        <taxon>Gordonia</taxon>
    </lineage>
</organism>
<dbReference type="RefSeq" id="WP_330433865.1">
    <property type="nucleotide sequence ID" value="NZ_JAZDUF010000005.1"/>
</dbReference>
<comment type="caution">
    <text evidence="2">The sequence shown here is derived from an EMBL/GenBank/DDBJ whole genome shotgun (WGS) entry which is preliminary data.</text>
</comment>
<keyword evidence="3" id="KW-1185">Reference proteome</keyword>
<evidence type="ECO:0000313" key="3">
    <source>
        <dbReference type="Proteomes" id="UP001347146"/>
    </source>
</evidence>
<reference evidence="2 3" key="1">
    <citation type="submission" date="2024-01" db="EMBL/GenBank/DDBJ databases">
        <title>Draft genome sequence of Gordonia sp. LSe1-13.</title>
        <authorList>
            <person name="Suphannarot A."/>
            <person name="Mingma R."/>
        </authorList>
    </citation>
    <scope>NUCLEOTIDE SEQUENCE [LARGE SCALE GENOMIC DNA]</scope>
    <source>
        <strain evidence="2 3">LSe1-13</strain>
    </source>
</reference>
<evidence type="ECO:0000259" key="1">
    <source>
        <dbReference type="Pfam" id="PF07883"/>
    </source>
</evidence>
<dbReference type="CDD" id="cd02215">
    <property type="entry name" value="cupin_QDO_N_C"/>
    <property type="match status" value="2"/>
</dbReference>
<accession>A0ABU7MFZ3</accession>
<dbReference type="PANTHER" id="PTHR36440">
    <property type="entry name" value="PUTATIVE (AFU_ORTHOLOGUE AFUA_8G07350)-RELATED"/>
    <property type="match status" value="1"/>
</dbReference>
<dbReference type="PANTHER" id="PTHR36440:SF1">
    <property type="entry name" value="PUTATIVE (AFU_ORTHOLOGUE AFUA_8G07350)-RELATED"/>
    <property type="match status" value="1"/>
</dbReference>
<dbReference type="Pfam" id="PF07883">
    <property type="entry name" value="Cupin_2"/>
    <property type="match status" value="2"/>
</dbReference>
<dbReference type="EMBL" id="JAZDUF010000005">
    <property type="protein sequence ID" value="MEE3852029.1"/>
    <property type="molecule type" value="Genomic_DNA"/>
</dbReference>
<dbReference type="Gene3D" id="2.60.120.10">
    <property type="entry name" value="Jelly Rolls"/>
    <property type="match status" value="2"/>
</dbReference>